<organism evidence="3 4">
    <name type="scientific">Bifidobacterium olomucense</name>
    <dbReference type="NCBI Taxonomy" id="2675324"/>
    <lineage>
        <taxon>Bacteria</taxon>
        <taxon>Bacillati</taxon>
        <taxon>Actinomycetota</taxon>
        <taxon>Actinomycetes</taxon>
        <taxon>Bifidobacteriales</taxon>
        <taxon>Bifidobacteriaceae</taxon>
        <taxon>Bifidobacterium</taxon>
    </lineage>
</organism>
<feature type="transmembrane region" description="Helical" evidence="2">
    <location>
        <begin position="65"/>
        <end position="86"/>
    </location>
</feature>
<accession>A0A7Y0EXD3</accession>
<keyword evidence="4" id="KW-1185">Reference proteome</keyword>
<feature type="compositionally biased region" description="Acidic residues" evidence="1">
    <location>
        <begin position="1"/>
        <end position="13"/>
    </location>
</feature>
<dbReference type="InterPro" id="IPR031612">
    <property type="entry name" value="Phage_holin_Dp1"/>
</dbReference>
<feature type="region of interest" description="Disordered" evidence="1">
    <location>
        <begin position="1"/>
        <end position="20"/>
    </location>
</feature>
<evidence type="ECO:0000313" key="3">
    <source>
        <dbReference type="EMBL" id="NMM98168.1"/>
    </source>
</evidence>
<dbReference type="Pfam" id="PF16938">
    <property type="entry name" value="Phage_holin_Dp1"/>
    <property type="match status" value="1"/>
</dbReference>
<name>A0A7Y0EXD3_9BIFI</name>
<keyword evidence="2" id="KW-0472">Membrane</keyword>
<keyword evidence="2" id="KW-1133">Transmembrane helix</keyword>
<dbReference type="EMBL" id="JAAIIG010000004">
    <property type="protein sequence ID" value="NMM98168.1"/>
    <property type="molecule type" value="Genomic_DNA"/>
</dbReference>
<evidence type="ECO:0000256" key="1">
    <source>
        <dbReference type="SAM" id="MobiDB-lite"/>
    </source>
</evidence>
<dbReference type="RefSeq" id="WP_417852208.1">
    <property type="nucleotide sequence ID" value="NZ_JAAIIG010000004.1"/>
</dbReference>
<sequence length="92" mass="9739">MMAYDNDTEEHVEESDLNHDNVPDWLIPSRVYDVLKWVALIVFPALATLVGALGPVWGFTGLASAIATTLNALGLFTGVIIGASAIKANAGK</sequence>
<feature type="transmembrane region" description="Helical" evidence="2">
    <location>
        <begin position="37"/>
        <end position="59"/>
    </location>
</feature>
<proteinExistence type="predicted"/>
<dbReference type="Proteomes" id="UP000543419">
    <property type="component" value="Unassembled WGS sequence"/>
</dbReference>
<reference evidence="3 4" key="1">
    <citation type="submission" date="2020-02" db="EMBL/GenBank/DDBJ databases">
        <title>Characterization of phylogenetic diversity of novel bifidobacterial species isolated in Czech ZOOs.</title>
        <authorList>
            <person name="Lugli G.A."/>
            <person name="Vera N.B."/>
            <person name="Ventura M."/>
        </authorList>
    </citation>
    <scope>NUCLEOTIDE SEQUENCE [LARGE SCALE GENOMIC DNA]</scope>
    <source>
        <strain evidence="3 4">DSM 109959</strain>
    </source>
</reference>
<gene>
    <name evidence="3" type="ORF">G1C97_1117</name>
</gene>
<dbReference type="AlphaFoldDB" id="A0A7Y0EXD3"/>
<protein>
    <submittedName>
        <fullName evidence="3">Phage holin-like protein</fullName>
    </submittedName>
</protein>
<comment type="caution">
    <text evidence="3">The sequence shown here is derived from an EMBL/GenBank/DDBJ whole genome shotgun (WGS) entry which is preliminary data.</text>
</comment>
<keyword evidence="2" id="KW-0812">Transmembrane</keyword>
<evidence type="ECO:0000256" key="2">
    <source>
        <dbReference type="SAM" id="Phobius"/>
    </source>
</evidence>
<evidence type="ECO:0000313" key="4">
    <source>
        <dbReference type="Proteomes" id="UP000543419"/>
    </source>
</evidence>